<protein>
    <submittedName>
        <fullName evidence="1">Uncharacterized protein</fullName>
    </submittedName>
</protein>
<proteinExistence type="predicted"/>
<sequence>MGFGGDWPQVVVYFSTIPFIVLITLLLEIDLIRNYTKDTYKDNFYFILALPIFVVAKLALLTKEVDPALGISISLGLFRLCFLLMLERTMEAFMKATAGVALRRIAWVDHTIKALGFILIFAFSMQSNVQSALCLLLACLMLVRWLYWHPSKALSRIDVGVMYLGYLAIVANLVQQGLIPLQQHWSTSVATHVFTLGTIGLVAPAMVLRISNGHTGRKVLFTPIDKLCIYLMLLGFGFRVLLPIFEPHIYTECLYISALCWLVSFSVIGYRYIPILLKPRIDGKAH</sequence>
<dbReference type="Proteomes" id="UP000463961">
    <property type="component" value="Chromosome"/>
</dbReference>
<organism evidence="1 2">
    <name type="scientific">Fluviibacter phosphoraccumulans</name>
    <dbReference type="NCBI Taxonomy" id="1751046"/>
    <lineage>
        <taxon>Bacteria</taxon>
        <taxon>Pseudomonadati</taxon>
        <taxon>Pseudomonadota</taxon>
        <taxon>Betaproteobacteria</taxon>
        <taxon>Rhodocyclales</taxon>
        <taxon>Fluviibacteraceae</taxon>
        <taxon>Fluviibacter</taxon>
    </lineage>
</organism>
<dbReference type="EMBL" id="AP022345">
    <property type="protein sequence ID" value="BBU69187.1"/>
    <property type="molecule type" value="Genomic_DNA"/>
</dbReference>
<keyword evidence="2" id="KW-1185">Reference proteome</keyword>
<reference evidence="2" key="1">
    <citation type="submission" date="2020-01" db="EMBL/GenBank/DDBJ databases">
        <title>Phosphoaccumulans saitamaens gen. nov., sp. nov., a polyphosphate accumulating bacterium isolated from surface river water.</title>
        <authorList>
            <person name="Watanabe K."/>
            <person name="Suda W."/>
        </authorList>
    </citation>
    <scope>NUCLEOTIDE SEQUENCE [LARGE SCALE GENOMIC DNA]</scope>
    <source>
        <strain evidence="2">ICHIAU1</strain>
    </source>
</reference>
<evidence type="ECO:0000313" key="2">
    <source>
        <dbReference type="Proteomes" id="UP000463961"/>
    </source>
</evidence>
<dbReference type="InterPro" id="IPR010266">
    <property type="entry name" value="NnrS"/>
</dbReference>
<dbReference type="AlphaFoldDB" id="A0A679HUC3"/>
<dbReference type="Pfam" id="PF05940">
    <property type="entry name" value="NnrS"/>
    <property type="match status" value="1"/>
</dbReference>
<evidence type="ECO:0000313" key="1">
    <source>
        <dbReference type="EMBL" id="BBU69187.1"/>
    </source>
</evidence>
<name>A0A679HUC3_9RHOO</name>
<gene>
    <name evidence="1" type="ORF">ICHIAU1_14700</name>
</gene>
<accession>A0A679HUC3</accession>